<feature type="repeat" description="ANK" evidence="3">
    <location>
        <begin position="154"/>
        <end position="186"/>
    </location>
</feature>
<evidence type="ECO:0000313" key="6">
    <source>
        <dbReference type="Proteomes" id="UP000706151"/>
    </source>
</evidence>
<evidence type="ECO:0000256" key="4">
    <source>
        <dbReference type="SAM" id="Phobius"/>
    </source>
</evidence>
<keyword evidence="1" id="KW-0677">Repeat</keyword>
<keyword evidence="4" id="KW-0812">Transmembrane</keyword>
<dbReference type="PANTHER" id="PTHR24136:SF15">
    <property type="entry name" value="ANK_REP_REGION DOMAIN-CONTAINING PROTEIN"/>
    <property type="match status" value="1"/>
</dbReference>
<keyword evidence="4" id="KW-1133">Transmembrane helix</keyword>
<dbReference type="SUPFAM" id="SSF48403">
    <property type="entry name" value="Ankyrin repeat"/>
    <property type="match status" value="1"/>
</dbReference>
<dbReference type="PROSITE" id="PS50088">
    <property type="entry name" value="ANK_REPEAT"/>
    <property type="match status" value="3"/>
</dbReference>
<dbReference type="EMBL" id="JADJOT010000010">
    <property type="protein sequence ID" value="MBK7955565.1"/>
    <property type="molecule type" value="Genomic_DNA"/>
</dbReference>
<dbReference type="AlphaFoldDB" id="A0A935TJV4"/>
<feature type="transmembrane region" description="Helical" evidence="4">
    <location>
        <begin position="36"/>
        <end position="53"/>
    </location>
</feature>
<keyword evidence="2 3" id="KW-0040">ANK repeat</keyword>
<sequence length="415" mass="44740">MGVTLCSKSVRQARAEGQLAERLEGRKRLRYLIARLGRWALLVGCLLAAPAWAELPDPITFEYAVERGDLRTVKRWLDEGLSPEYQAAHIGSGLMVAAWYGQLELMALFVERGADLRRSNRHGEQALQLAAWGGHREAVNWLLERGAPLDREGKQWGALHYAVFNGHAKLVSDLLARGANLNARAPNGATPLMLAAREGHEDLARVLLEAGASPTFQSDWGDSALTMAMRYNHLRLAKMISSPEEFAIAVKAAPESFGEATRSAAAPTAIDALLKEIRTAEAEGRPSEELHQKLRTAVSDLRRAGSPPVAQRPMPRPYVPRSMVITARRAQPGAERAQLMVAGTAAGPPVAAPAASTTAAAAAKTPGQVSAAKARSLAAAQVSDLLRQIRLAEAQGRPSDLLRQQLDQAVKAMQP</sequence>
<evidence type="ECO:0000256" key="2">
    <source>
        <dbReference type="ARBA" id="ARBA00023043"/>
    </source>
</evidence>
<dbReference type="Proteomes" id="UP000706151">
    <property type="component" value="Unassembled WGS sequence"/>
</dbReference>
<dbReference type="SMART" id="SM00248">
    <property type="entry name" value="ANK"/>
    <property type="match status" value="6"/>
</dbReference>
<accession>A0A935TJV4</accession>
<comment type="caution">
    <text evidence="5">The sequence shown here is derived from an EMBL/GenBank/DDBJ whole genome shotgun (WGS) entry which is preliminary data.</text>
</comment>
<dbReference type="InterPro" id="IPR002110">
    <property type="entry name" value="Ankyrin_rpt"/>
</dbReference>
<feature type="repeat" description="ANK" evidence="3">
    <location>
        <begin position="187"/>
        <end position="219"/>
    </location>
</feature>
<name>A0A935TJV4_9PROT</name>
<dbReference type="Gene3D" id="1.25.40.20">
    <property type="entry name" value="Ankyrin repeat-containing domain"/>
    <property type="match status" value="1"/>
</dbReference>
<dbReference type="PANTHER" id="PTHR24136">
    <property type="entry name" value="SOWAH (DROSOPHILA) HOMOLOG"/>
    <property type="match status" value="1"/>
</dbReference>
<reference evidence="5 6" key="1">
    <citation type="submission" date="2020-10" db="EMBL/GenBank/DDBJ databases">
        <title>Connecting structure to function with the recovery of over 1000 high-quality activated sludge metagenome-assembled genomes encoding full-length rRNA genes using long-read sequencing.</title>
        <authorList>
            <person name="Singleton C.M."/>
            <person name="Petriglieri F."/>
            <person name="Kristensen J.M."/>
            <person name="Kirkegaard R.H."/>
            <person name="Michaelsen T.Y."/>
            <person name="Andersen M.H."/>
            <person name="Karst S.M."/>
            <person name="Dueholm M.S."/>
            <person name="Nielsen P.H."/>
            <person name="Albertsen M."/>
        </authorList>
    </citation>
    <scope>NUCLEOTIDE SEQUENCE [LARGE SCALE GENOMIC DNA]</scope>
    <source>
        <strain evidence="5">Fred_18-Q3-R57-64_BAT3C.720</strain>
    </source>
</reference>
<proteinExistence type="predicted"/>
<dbReference type="Pfam" id="PF12796">
    <property type="entry name" value="Ank_2"/>
    <property type="match status" value="2"/>
</dbReference>
<feature type="repeat" description="ANK" evidence="3">
    <location>
        <begin position="122"/>
        <end position="154"/>
    </location>
</feature>
<keyword evidence="4" id="KW-0472">Membrane</keyword>
<dbReference type="InterPro" id="IPR051573">
    <property type="entry name" value="Ankyrin-SOCS_box_domain"/>
</dbReference>
<dbReference type="GO" id="GO:0045732">
    <property type="term" value="P:positive regulation of protein catabolic process"/>
    <property type="evidence" value="ECO:0007669"/>
    <property type="project" value="TreeGrafter"/>
</dbReference>
<dbReference type="GO" id="GO:0016567">
    <property type="term" value="P:protein ubiquitination"/>
    <property type="evidence" value="ECO:0007669"/>
    <property type="project" value="TreeGrafter"/>
</dbReference>
<organism evidence="5 6">
    <name type="scientific">Candidatus Accumulibacter affinis</name>
    <dbReference type="NCBI Taxonomy" id="2954384"/>
    <lineage>
        <taxon>Bacteria</taxon>
        <taxon>Pseudomonadati</taxon>
        <taxon>Pseudomonadota</taxon>
        <taxon>Betaproteobacteria</taxon>
        <taxon>Candidatus Accumulibacter</taxon>
    </lineage>
</organism>
<gene>
    <name evidence="5" type="ORF">IPK02_17325</name>
</gene>
<protein>
    <submittedName>
        <fullName evidence="5">Ankyrin repeat domain-containing protein</fullName>
    </submittedName>
</protein>
<evidence type="ECO:0000256" key="3">
    <source>
        <dbReference type="PROSITE-ProRule" id="PRU00023"/>
    </source>
</evidence>
<dbReference type="InterPro" id="IPR036770">
    <property type="entry name" value="Ankyrin_rpt-contain_sf"/>
</dbReference>
<dbReference type="PROSITE" id="PS50297">
    <property type="entry name" value="ANK_REP_REGION"/>
    <property type="match status" value="3"/>
</dbReference>
<evidence type="ECO:0000256" key="1">
    <source>
        <dbReference type="ARBA" id="ARBA00022737"/>
    </source>
</evidence>
<evidence type="ECO:0000313" key="5">
    <source>
        <dbReference type="EMBL" id="MBK7955565.1"/>
    </source>
</evidence>